<dbReference type="RefSeq" id="WP_317565617.1">
    <property type="nucleotide sequence ID" value="NZ_JAWLJX010000006.1"/>
</dbReference>
<dbReference type="Gene3D" id="3.30.559.10">
    <property type="entry name" value="Chloramphenicol acetyltransferase-like domain"/>
    <property type="match status" value="1"/>
</dbReference>
<dbReference type="Pfam" id="PF00668">
    <property type="entry name" value="Condensation"/>
    <property type="match status" value="1"/>
</dbReference>
<dbReference type="SUPFAM" id="SSF52777">
    <property type="entry name" value="CoA-dependent acyltransferases"/>
    <property type="match status" value="2"/>
</dbReference>
<dbReference type="InterPro" id="IPR001242">
    <property type="entry name" value="Condensation_dom"/>
</dbReference>
<feature type="domain" description="Condensation" evidence="2">
    <location>
        <begin position="66"/>
        <end position="466"/>
    </location>
</feature>
<accession>A0ABU4BGC7</accession>
<dbReference type="Gene3D" id="3.30.559.30">
    <property type="entry name" value="Nonribosomal peptide synthetase, condensation domain"/>
    <property type="match status" value="1"/>
</dbReference>
<name>A0ABU4BGC7_9NOCA</name>
<sequence length="489" mass="53826">MEFTELADYAVPAGTLTEWIPSVGPQARTPEAAGWRSDTRPTSYVHEAHLRTSLSSLRRGRESWLGAAFEVAGPLNKPAFRQAVLNWIDRHEAMRSSASIDETTGEMSRLTAAEGAIDIWQVEQERCSQSSEVFEHLQYLFDEFTSPLIWPAYAFVTLEPLDDTRPITVFFAADHSIIDGLSTVLVAHEIAALYGEELGGPPAALFEAGSYLDFGSSERERHAELEHSHDAVRMWRDFLVDGDGELPAFPLDIGDPSPEDVPQGGLSAWVLDAEQADSFSTACRKTGHSLFAGLLAVLAITGGELGGGTRFRTVTPVHTRDEPQWASALGWFVGLCPISFDIDGDGSFGSVIAAASAEVKKTKPIARVPLDRVFTTLGYSARPRFVVSFMDVRFAPAAEHWPDWNARALRSKQYQHDVYVWINRTPQGINIAARYPNTEQATARVHEYIGTLRRLLTEVADTGTARIPDTAPEPFRDGHIDSSRIATSQ</sequence>
<gene>
    <name evidence="3" type="ORF">R3P96_18040</name>
</gene>
<dbReference type="PANTHER" id="PTHR45527:SF1">
    <property type="entry name" value="FATTY ACID SYNTHASE"/>
    <property type="match status" value="1"/>
</dbReference>
<dbReference type="PANTHER" id="PTHR45527">
    <property type="entry name" value="NONRIBOSOMAL PEPTIDE SYNTHETASE"/>
    <property type="match status" value="1"/>
</dbReference>
<dbReference type="Proteomes" id="UP001185755">
    <property type="component" value="Unassembled WGS sequence"/>
</dbReference>
<evidence type="ECO:0000313" key="3">
    <source>
        <dbReference type="EMBL" id="MDV6263238.1"/>
    </source>
</evidence>
<reference evidence="3 4" key="1">
    <citation type="submission" date="2023-10" db="EMBL/GenBank/DDBJ databases">
        <title>Development of a sustainable strategy for remediation of hydrocarbon-contaminated territories based on the waste exchange concept.</title>
        <authorList>
            <person name="Krivoruchko A."/>
        </authorList>
    </citation>
    <scope>NUCLEOTIDE SEQUENCE [LARGE SCALE GENOMIC DNA]</scope>
    <source>
        <strain evidence="3 4">IEGM 1323</strain>
    </source>
</reference>
<keyword evidence="4" id="KW-1185">Reference proteome</keyword>
<evidence type="ECO:0000259" key="2">
    <source>
        <dbReference type="Pfam" id="PF00668"/>
    </source>
</evidence>
<proteinExistence type="predicted"/>
<evidence type="ECO:0000256" key="1">
    <source>
        <dbReference type="SAM" id="MobiDB-lite"/>
    </source>
</evidence>
<comment type="caution">
    <text evidence="3">The sequence shown here is derived from an EMBL/GenBank/DDBJ whole genome shotgun (WGS) entry which is preliminary data.</text>
</comment>
<dbReference type="EMBL" id="JAWLJX010000006">
    <property type="protein sequence ID" value="MDV6263238.1"/>
    <property type="molecule type" value="Genomic_DNA"/>
</dbReference>
<feature type="region of interest" description="Disordered" evidence="1">
    <location>
        <begin position="466"/>
        <end position="489"/>
    </location>
</feature>
<evidence type="ECO:0000313" key="4">
    <source>
        <dbReference type="Proteomes" id="UP001185755"/>
    </source>
</evidence>
<protein>
    <submittedName>
        <fullName evidence="3">Condensation domain-containing protein</fullName>
    </submittedName>
</protein>
<organism evidence="3 4">
    <name type="scientific">Rhodococcoides yunnanense</name>
    <dbReference type="NCBI Taxonomy" id="278209"/>
    <lineage>
        <taxon>Bacteria</taxon>
        <taxon>Bacillati</taxon>
        <taxon>Actinomycetota</taxon>
        <taxon>Actinomycetes</taxon>
        <taxon>Mycobacteriales</taxon>
        <taxon>Nocardiaceae</taxon>
        <taxon>Rhodococcoides</taxon>
    </lineage>
</organism>
<dbReference type="InterPro" id="IPR023213">
    <property type="entry name" value="CAT-like_dom_sf"/>
</dbReference>